<organism evidence="4">
    <name type="scientific">Sesamum radiatum</name>
    <name type="common">Black benniseed</name>
    <dbReference type="NCBI Taxonomy" id="300843"/>
    <lineage>
        <taxon>Eukaryota</taxon>
        <taxon>Viridiplantae</taxon>
        <taxon>Streptophyta</taxon>
        <taxon>Embryophyta</taxon>
        <taxon>Tracheophyta</taxon>
        <taxon>Spermatophyta</taxon>
        <taxon>Magnoliopsida</taxon>
        <taxon>eudicotyledons</taxon>
        <taxon>Gunneridae</taxon>
        <taxon>Pentapetalae</taxon>
        <taxon>asterids</taxon>
        <taxon>lamiids</taxon>
        <taxon>Lamiales</taxon>
        <taxon>Pedaliaceae</taxon>
        <taxon>Sesamum</taxon>
    </lineage>
</organism>
<dbReference type="InterPro" id="IPR053134">
    <property type="entry name" value="RNA-dir_DNA_polymerase"/>
</dbReference>
<dbReference type="CDD" id="cd01647">
    <property type="entry name" value="RT_LTR"/>
    <property type="match status" value="1"/>
</dbReference>
<dbReference type="Pfam" id="PF03732">
    <property type="entry name" value="Retrotrans_gag"/>
    <property type="match status" value="1"/>
</dbReference>
<dbReference type="Gene3D" id="3.30.70.270">
    <property type="match status" value="1"/>
</dbReference>
<feature type="compositionally biased region" description="Pro residues" evidence="1">
    <location>
        <begin position="22"/>
        <end position="33"/>
    </location>
</feature>
<feature type="domain" description="Retrotransposon gag" evidence="3">
    <location>
        <begin position="151"/>
        <end position="239"/>
    </location>
</feature>
<evidence type="ECO:0000259" key="2">
    <source>
        <dbReference type="Pfam" id="PF00078"/>
    </source>
</evidence>
<gene>
    <name evidence="4" type="ORF">Sradi_7143300</name>
</gene>
<dbReference type="InterPro" id="IPR043128">
    <property type="entry name" value="Rev_trsase/Diguanyl_cyclase"/>
</dbReference>
<dbReference type="EMBL" id="JACGWJ010000939">
    <property type="protein sequence ID" value="KAL0286623.1"/>
    <property type="molecule type" value="Genomic_DNA"/>
</dbReference>
<name>A0AAW2IYV4_SESRA</name>
<reference evidence="4" key="2">
    <citation type="journal article" date="2024" name="Plant">
        <title>Genomic evolution and insights into agronomic trait innovations of Sesamum species.</title>
        <authorList>
            <person name="Miao H."/>
            <person name="Wang L."/>
            <person name="Qu L."/>
            <person name="Liu H."/>
            <person name="Sun Y."/>
            <person name="Le M."/>
            <person name="Wang Q."/>
            <person name="Wei S."/>
            <person name="Zheng Y."/>
            <person name="Lin W."/>
            <person name="Duan Y."/>
            <person name="Cao H."/>
            <person name="Xiong S."/>
            <person name="Wang X."/>
            <person name="Wei L."/>
            <person name="Li C."/>
            <person name="Ma Q."/>
            <person name="Ju M."/>
            <person name="Zhao R."/>
            <person name="Li G."/>
            <person name="Mu C."/>
            <person name="Tian Q."/>
            <person name="Mei H."/>
            <person name="Zhang T."/>
            <person name="Gao T."/>
            <person name="Zhang H."/>
        </authorList>
    </citation>
    <scope>NUCLEOTIDE SEQUENCE</scope>
    <source>
        <strain evidence="4">G02</strain>
    </source>
</reference>
<evidence type="ECO:0000256" key="1">
    <source>
        <dbReference type="SAM" id="MobiDB-lite"/>
    </source>
</evidence>
<accession>A0AAW2IYV4</accession>
<dbReference type="InterPro" id="IPR043502">
    <property type="entry name" value="DNA/RNA_pol_sf"/>
</dbReference>
<dbReference type="Pfam" id="PF00078">
    <property type="entry name" value="RVT_1"/>
    <property type="match status" value="1"/>
</dbReference>
<evidence type="ECO:0000259" key="3">
    <source>
        <dbReference type="Pfam" id="PF03732"/>
    </source>
</evidence>
<comment type="caution">
    <text evidence="4">The sequence shown here is derived from an EMBL/GenBank/DDBJ whole genome shotgun (WGS) entry which is preliminary data.</text>
</comment>
<dbReference type="PANTHER" id="PTHR24559">
    <property type="entry name" value="TRANSPOSON TY3-I GAG-POL POLYPROTEIN"/>
    <property type="match status" value="1"/>
</dbReference>
<feature type="region of interest" description="Disordered" evidence="1">
    <location>
        <begin position="274"/>
        <end position="309"/>
    </location>
</feature>
<proteinExistence type="predicted"/>
<feature type="region of interest" description="Disordered" evidence="1">
    <location>
        <begin position="1"/>
        <end position="51"/>
    </location>
</feature>
<dbReference type="AlphaFoldDB" id="A0AAW2IYV4"/>
<dbReference type="SUPFAM" id="SSF56672">
    <property type="entry name" value="DNA/RNA polymerases"/>
    <property type="match status" value="1"/>
</dbReference>
<sequence length="786" mass="87913">MRRRISHIPQDKGRNEWSVPVAAPPRLSPPPEANTPGEEDEGEILVPVPPAGRKRNVPLPVSQEVPPQWLACLEHLQKGLKDVKYQIEGAPEDERQGIPFTETVMADELPLNYRTPAIAEYDGSVDPMEHLSRFENAVLLHRYTDGIKCRVFVTTFVGAAQQLFNQLPVGAIGSFQETRSLFLHQFASSRKVRKTELSLFAVHQKEAEPLKEYLQRFNTAALEVPAATQEVKASAFSQGPLDGDFFKSLAKKPVSKFDALLARAAKYINMEEVKQPRRRAEERNARKSGRRLLPRNPMVTSDTENPLSIGHTTEECRHLKNEIERLIQNRYLQEYVCWEKARGTGPYQKKEGDKAREVRAPNPERPSKEGAKQTSGGKGDNSDIPRKGVIRMIAGGPSGGDSHQAQKSQIWEAHQISIREVLDIEIMEDAPIIQFGRAERSGPQTIHNDALVITAMLANYEVGRIFIDFGISADILFGEAYDQIQLGDISLEKVNTSLYEFTGEVVHPRGMVSLPPTMGRGTTWKTCLLKFLVVDVPSAYNVILGRPTLNTFLVVISTYHIKIKFPTAGGVGEVQGDPLQSRKCYVEAVRKGQKRNMDGTPDQAPPSKKGKAPEVENSEEIETPAKVQPVEELLYIESEYLYLDPTKSGGNRPPGHYPSPDPAYKPVKQKKRHFGPEKDKIIQAELVDSTSGCKLLSMMDALQGYHQIMLAPEDRKKVSFITSEGTFCYVAMPFGLKNAGATYQRLVDKIFRPQIGRNVEVYVDDMLVKSKNAEEHVKDLEETFSV</sequence>
<dbReference type="Gene3D" id="3.10.10.10">
    <property type="entry name" value="HIV Type 1 Reverse Transcriptase, subunit A, domain 1"/>
    <property type="match status" value="1"/>
</dbReference>
<feature type="region of interest" description="Disordered" evidence="1">
    <location>
        <begin position="591"/>
        <end position="623"/>
    </location>
</feature>
<feature type="domain" description="Reverse transcriptase" evidence="2">
    <location>
        <begin position="677"/>
        <end position="784"/>
    </location>
</feature>
<protein>
    <submittedName>
        <fullName evidence="4">Retrovirus-related Pol polyprotein from transposon</fullName>
    </submittedName>
</protein>
<feature type="region of interest" description="Disordered" evidence="1">
    <location>
        <begin position="645"/>
        <end position="668"/>
    </location>
</feature>
<feature type="compositionally biased region" description="Basic and acidic residues" evidence="1">
    <location>
        <begin position="344"/>
        <end position="359"/>
    </location>
</feature>
<feature type="compositionally biased region" description="Basic and acidic residues" evidence="1">
    <location>
        <begin position="274"/>
        <end position="285"/>
    </location>
</feature>
<reference evidence="4" key="1">
    <citation type="submission" date="2020-06" db="EMBL/GenBank/DDBJ databases">
        <authorList>
            <person name="Li T."/>
            <person name="Hu X."/>
            <person name="Zhang T."/>
            <person name="Song X."/>
            <person name="Zhang H."/>
            <person name="Dai N."/>
            <person name="Sheng W."/>
            <person name="Hou X."/>
            <person name="Wei L."/>
        </authorList>
    </citation>
    <scope>NUCLEOTIDE SEQUENCE</scope>
    <source>
        <strain evidence="4">G02</strain>
        <tissue evidence="4">Leaf</tissue>
    </source>
</reference>
<evidence type="ECO:0000313" key="4">
    <source>
        <dbReference type="EMBL" id="KAL0286623.1"/>
    </source>
</evidence>
<feature type="region of interest" description="Disordered" evidence="1">
    <location>
        <begin position="344"/>
        <end position="386"/>
    </location>
</feature>
<dbReference type="PANTHER" id="PTHR24559:SF444">
    <property type="entry name" value="REVERSE TRANSCRIPTASE DOMAIN-CONTAINING PROTEIN"/>
    <property type="match status" value="1"/>
</dbReference>
<dbReference type="InterPro" id="IPR000477">
    <property type="entry name" value="RT_dom"/>
</dbReference>
<dbReference type="InterPro" id="IPR005162">
    <property type="entry name" value="Retrotrans_gag_dom"/>
</dbReference>